<name>A0ABN2V3R6_9ACTN</name>
<dbReference type="PANTHER" id="PTHR43214:SF24">
    <property type="entry name" value="TRANSCRIPTIONAL REGULATORY PROTEIN NARL-RELATED"/>
    <property type="match status" value="1"/>
</dbReference>
<proteinExistence type="predicted"/>
<evidence type="ECO:0000256" key="5">
    <source>
        <dbReference type="PROSITE-ProRule" id="PRU00169"/>
    </source>
</evidence>
<dbReference type="Gene3D" id="3.40.50.2300">
    <property type="match status" value="1"/>
</dbReference>
<keyword evidence="3" id="KW-0238">DNA-binding</keyword>
<evidence type="ECO:0000259" key="7">
    <source>
        <dbReference type="PROSITE" id="PS50043"/>
    </source>
</evidence>
<evidence type="ECO:0000256" key="4">
    <source>
        <dbReference type="ARBA" id="ARBA00023163"/>
    </source>
</evidence>
<keyword evidence="10" id="KW-1185">Reference proteome</keyword>
<dbReference type="CDD" id="cd06170">
    <property type="entry name" value="LuxR_C_like"/>
    <property type="match status" value="1"/>
</dbReference>
<feature type="compositionally biased region" description="Gly residues" evidence="6">
    <location>
        <begin position="176"/>
        <end position="188"/>
    </location>
</feature>
<dbReference type="PROSITE" id="PS50043">
    <property type="entry name" value="HTH_LUXR_2"/>
    <property type="match status" value="1"/>
</dbReference>
<dbReference type="InterPro" id="IPR000792">
    <property type="entry name" value="Tscrpt_reg_LuxR_C"/>
</dbReference>
<dbReference type="InterPro" id="IPR058245">
    <property type="entry name" value="NreC/VraR/RcsB-like_REC"/>
</dbReference>
<evidence type="ECO:0000313" key="9">
    <source>
        <dbReference type="EMBL" id="GAA2050755.1"/>
    </source>
</evidence>
<keyword evidence="1 5" id="KW-0597">Phosphoprotein</keyword>
<dbReference type="InterPro" id="IPR016032">
    <property type="entry name" value="Sig_transdc_resp-reg_C-effctor"/>
</dbReference>
<dbReference type="EMBL" id="BAAAQN010000050">
    <property type="protein sequence ID" value="GAA2050755.1"/>
    <property type="molecule type" value="Genomic_DNA"/>
</dbReference>
<evidence type="ECO:0000256" key="1">
    <source>
        <dbReference type="ARBA" id="ARBA00022553"/>
    </source>
</evidence>
<dbReference type="PROSITE" id="PS00622">
    <property type="entry name" value="HTH_LUXR_1"/>
    <property type="match status" value="1"/>
</dbReference>
<sequence>MSTESAAPEAGAAAPIRVVIADDHLVVRTGFAALLATQPDFVVVGTAADGEETVRLCREVAPDVVLMDVRMPVTDGIEATRRVVAEAAPRPGGGPRILILTTFDLDQYVYDALSAGASGFLLKDATAERLFEAVRVVAAGEALLAPGVTRRLISEFTRLRPGSGTPGTPGTPRGAAGPGGGAGAGPGPGSHATTGPGGPRPAPNPRLATLTPRETEVLLLVARGLSNPEIAATLVVTDETVKTHVSRILTKLGLRDRTQAVVAAYESGLVVPGAEA</sequence>
<dbReference type="SUPFAM" id="SSF46894">
    <property type="entry name" value="C-terminal effector domain of the bipartite response regulators"/>
    <property type="match status" value="1"/>
</dbReference>
<dbReference type="Pfam" id="PF00196">
    <property type="entry name" value="GerE"/>
    <property type="match status" value="1"/>
</dbReference>
<comment type="caution">
    <text evidence="9">The sequence shown here is derived from an EMBL/GenBank/DDBJ whole genome shotgun (WGS) entry which is preliminary data.</text>
</comment>
<evidence type="ECO:0000256" key="6">
    <source>
        <dbReference type="SAM" id="MobiDB-lite"/>
    </source>
</evidence>
<dbReference type="RefSeq" id="WP_344669685.1">
    <property type="nucleotide sequence ID" value="NZ_BAAAQN010000050.1"/>
</dbReference>
<gene>
    <name evidence="9" type="ORF">GCM10009839_66760</name>
</gene>
<protein>
    <submittedName>
        <fullName evidence="9">Response regulator transcription factor</fullName>
    </submittedName>
</protein>
<dbReference type="Gene3D" id="1.10.10.10">
    <property type="entry name" value="Winged helix-like DNA-binding domain superfamily/Winged helix DNA-binding domain"/>
    <property type="match status" value="1"/>
</dbReference>
<evidence type="ECO:0000256" key="2">
    <source>
        <dbReference type="ARBA" id="ARBA00023015"/>
    </source>
</evidence>
<dbReference type="PRINTS" id="PR00038">
    <property type="entry name" value="HTHLUXR"/>
</dbReference>
<evidence type="ECO:0000256" key="3">
    <source>
        <dbReference type="ARBA" id="ARBA00023125"/>
    </source>
</evidence>
<dbReference type="SMART" id="SM00448">
    <property type="entry name" value="REC"/>
    <property type="match status" value="1"/>
</dbReference>
<dbReference type="PROSITE" id="PS50110">
    <property type="entry name" value="RESPONSE_REGULATORY"/>
    <property type="match status" value="1"/>
</dbReference>
<dbReference type="InterPro" id="IPR001789">
    <property type="entry name" value="Sig_transdc_resp-reg_receiver"/>
</dbReference>
<reference evidence="9 10" key="1">
    <citation type="journal article" date="2019" name="Int. J. Syst. Evol. Microbiol.">
        <title>The Global Catalogue of Microorganisms (GCM) 10K type strain sequencing project: providing services to taxonomists for standard genome sequencing and annotation.</title>
        <authorList>
            <consortium name="The Broad Institute Genomics Platform"/>
            <consortium name="The Broad Institute Genome Sequencing Center for Infectious Disease"/>
            <person name="Wu L."/>
            <person name="Ma J."/>
        </authorList>
    </citation>
    <scope>NUCLEOTIDE SEQUENCE [LARGE SCALE GENOMIC DNA]</scope>
    <source>
        <strain evidence="9 10">JCM 16014</strain>
    </source>
</reference>
<dbReference type="PANTHER" id="PTHR43214">
    <property type="entry name" value="TWO-COMPONENT RESPONSE REGULATOR"/>
    <property type="match status" value="1"/>
</dbReference>
<dbReference type="Pfam" id="PF00072">
    <property type="entry name" value="Response_reg"/>
    <property type="match status" value="1"/>
</dbReference>
<feature type="domain" description="HTH luxR-type" evidence="7">
    <location>
        <begin position="203"/>
        <end position="268"/>
    </location>
</feature>
<dbReference type="Proteomes" id="UP001500751">
    <property type="component" value="Unassembled WGS sequence"/>
</dbReference>
<dbReference type="InterPro" id="IPR036388">
    <property type="entry name" value="WH-like_DNA-bd_sf"/>
</dbReference>
<keyword evidence="4" id="KW-0804">Transcription</keyword>
<dbReference type="CDD" id="cd17535">
    <property type="entry name" value="REC_NarL-like"/>
    <property type="match status" value="1"/>
</dbReference>
<keyword evidence="2" id="KW-0805">Transcription regulation</keyword>
<dbReference type="SMART" id="SM00421">
    <property type="entry name" value="HTH_LUXR"/>
    <property type="match status" value="1"/>
</dbReference>
<feature type="modified residue" description="4-aspartylphosphate" evidence="5">
    <location>
        <position position="68"/>
    </location>
</feature>
<dbReference type="InterPro" id="IPR039420">
    <property type="entry name" value="WalR-like"/>
</dbReference>
<accession>A0ABN2V3R6</accession>
<dbReference type="SUPFAM" id="SSF52172">
    <property type="entry name" value="CheY-like"/>
    <property type="match status" value="1"/>
</dbReference>
<feature type="compositionally biased region" description="Low complexity" evidence="6">
    <location>
        <begin position="161"/>
        <end position="175"/>
    </location>
</feature>
<evidence type="ECO:0000313" key="10">
    <source>
        <dbReference type="Proteomes" id="UP001500751"/>
    </source>
</evidence>
<evidence type="ECO:0000259" key="8">
    <source>
        <dbReference type="PROSITE" id="PS50110"/>
    </source>
</evidence>
<feature type="region of interest" description="Disordered" evidence="6">
    <location>
        <begin position="156"/>
        <end position="207"/>
    </location>
</feature>
<organism evidence="9 10">
    <name type="scientific">Catenulispora yoronensis</name>
    <dbReference type="NCBI Taxonomy" id="450799"/>
    <lineage>
        <taxon>Bacteria</taxon>
        <taxon>Bacillati</taxon>
        <taxon>Actinomycetota</taxon>
        <taxon>Actinomycetes</taxon>
        <taxon>Catenulisporales</taxon>
        <taxon>Catenulisporaceae</taxon>
        <taxon>Catenulispora</taxon>
    </lineage>
</organism>
<dbReference type="InterPro" id="IPR011006">
    <property type="entry name" value="CheY-like_superfamily"/>
</dbReference>
<feature type="domain" description="Response regulatory" evidence="8">
    <location>
        <begin position="17"/>
        <end position="138"/>
    </location>
</feature>